<reference evidence="3" key="1">
    <citation type="submission" date="2016-07" db="EMBL/GenBank/DDBJ databases">
        <authorList>
            <person name="Florea S."/>
            <person name="Webb J.S."/>
            <person name="Jaromczyk J."/>
            <person name="Schardl C.L."/>
        </authorList>
    </citation>
    <scope>NUCLEOTIDE SEQUENCE [LARGE SCALE GENOMIC DNA]</scope>
    <source>
        <strain evidence="3">CY1</strain>
    </source>
</reference>
<organism evidence="2 3">
    <name type="scientific">Paenibacillus ferrarius</name>
    <dbReference type="NCBI Taxonomy" id="1469647"/>
    <lineage>
        <taxon>Bacteria</taxon>
        <taxon>Bacillati</taxon>
        <taxon>Bacillota</taxon>
        <taxon>Bacilli</taxon>
        <taxon>Bacillales</taxon>
        <taxon>Paenibacillaceae</taxon>
        <taxon>Paenibacillus</taxon>
    </lineage>
</organism>
<accession>A0A1V4H8V7</accession>
<name>A0A1V4H8V7_9BACL</name>
<dbReference type="InterPro" id="IPR013557">
    <property type="entry name" value="AntA/B_antirep"/>
</dbReference>
<sequence>MVIIKLENGNTVKLFEKNDVIEKLGRTIDEWKLVDRYQTKFPILSIVESKDKLPIDSEELCEAMGVDDPFTSWLLADRAKVKGKLIKYRFVRGEDFIEISRKSTGGRPKTEIKLSINCAKKIAMRQNNDAGNLVADYFILMELLAKDMDKWISVREPEKDGWTRVKKALYDNYILTHDGKKPDHTWFEVKEADLIDLNLFGYKAGDLRELLKMDDNVTRNHLTIECNQALYEVQILVESLILSGVVYKDRFEYVKNYCQSKFKHIPSVIEELKKIKG</sequence>
<dbReference type="Proteomes" id="UP000190626">
    <property type="component" value="Unassembled WGS sequence"/>
</dbReference>
<dbReference type="OrthoDB" id="9812611at2"/>
<dbReference type="STRING" id="1469647.BC351_10725"/>
<comment type="caution">
    <text evidence="2">The sequence shown here is derived from an EMBL/GenBank/DDBJ whole genome shotgun (WGS) entry which is preliminary data.</text>
</comment>
<keyword evidence="3" id="KW-1185">Reference proteome</keyword>
<dbReference type="EMBL" id="MBTG01000056">
    <property type="protein sequence ID" value="OPH47655.1"/>
    <property type="molecule type" value="Genomic_DNA"/>
</dbReference>
<dbReference type="AlphaFoldDB" id="A0A1V4H8V7"/>
<proteinExistence type="predicted"/>
<dbReference type="RefSeq" id="WP_079420355.1">
    <property type="nucleotide sequence ID" value="NZ_MBTG01000056.1"/>
</dbReference>
<dbReference type="Pfam" id="PF08346">
    <property type="entry name" value="AntA"/>
    <property type="match status" value="1"/>
</dbReference>
<protein>
    <recommendedName>
        <fullName evidence="1">AntA/AntB antirepressor domain-containing protein</fullName>
    </recommendedName>
</protein>
<gene>
    <name evidence="2" type="ORF">BC351_10725</name>
</gene>
<feature type="domain" description="AntA/AntB antirepressor" evidence="1">
    <location>
        <begin position="56"/>
        <end position="128"/>
    </location>
</feature>
<evidence type="ECO:0000313" key="2">
    <source>
        <dbReference type="EMBL" id="OPH47655.1"/>
    </source>
</evidence>
<evidence type="ECO:0000259" key="1">
    <source>
        <dbReference type="Pfam" id="PF08346"/>
    </source>
</evidence>
<evidence type="ECO:0000313" key="3">
    <source>
        <dbReference type="Proteomes" id="UP000190626"/>
    </source>
</evidence>